<evidence type="ECO:0000313" key="1">
    <source>
        <dbReference type="EMBL" id="AAV35847.1"/>
    </source>
</evidence>
<dbReference type="EMBL" id="AY682195">
    <property type="protein sequence ID" value="AAV35847.1"/>
    <property type="molecule type" value="Genomic_DNA"/>
</dbReference>
<keyword evidence="2" id="KW-1185">Reference proteome</keyword>
<evidence type="ECO:0000313" key="2">
    <source>
        <dbReference type="Proteomes" id="UP000002117"/>
    </source>
</evidence>
<gene>
    <name evidence="1" type="ORF">orf27</name>
</gene>
<name>Q5ULT7_9CAUD</name>
<dbReference type="RefSeq" id="YP_164662.1">
    <property type="nucleotide sequence ID" value="NC_006565.1"/>
</dbReference>
<organism evidence="1 2">
    <name type="scientific">Lactobacillus phage LP65</name>
    <dbReference type="NCBI Taxonomy" id="2892344"/>
    <lineage>
        <taxon>Viruses</taxon>
        <taxon>Duplodnaviria</taxon>
        <taxon>Heunggongvirae</taxon>
        <taxon>Uroviricota</taxon>
        <taxon>Caudoviricetes</taxon>
        <taxon>Herelleviridae</taxon>
        <taxon>Salchichonvirus</taxon>
        <taxon>Salchichonvirus LP65</taxon>
    </lineage>
</organism>
<protein>
    <submittedName>
        <fullName evidence="1">Orf27</fullName>
    </submittedName>
</protein>
<dbReference type="Proteomes" id="UP000002117">
    <property type="component" value="Segment"/>
</dbReference>
<proteinExistence type="predicted"/>
<reference evidence="1 2" key="1">
    <citation type="journal article" date="2004" name="J. Bacteriol.">
        <title>Lactobacillus plantarum bacteriophage LP65: a new member of the SPO1-like genus of the family Myoviridae.</title>
        <authorList>
            <person name="Chibani-Chennoufi S."/>
            <person name="Dillmann M.L."/>
            <person name="Marvin-Guy L."/>
            <person name="Rami-Shojaei S."/>
            <person name="Brussow H."/>
        </authorList>
    </citation>
    <scope>NUCLEOTIDE SEQUENCE</scope>
</reference>
<sequence>MVIRFQDYLVEFNKRHQDDNGIAVDSPEMAEKIIKLLEWYRVLYNNRLNKARSKAKIDSYQQAINNTNASIEGLEGIKSRMQNRSDK</sequence>
<dbReference type="KEGG" id="vg:3197425"/>
<accession>Q5ULT7</accession>